<dbReference type="InterPro" id="IPR050131">
    <property type="entry name" value="Peptidase_S8_subtilisin-like"/>
</dbReference>
<feature type="active site" description="Charge relay system" evidence="5 6">
    <location>
        <position position="305"/>
    </location>
</feature>
<dbReference type="Proteomes" id="UP000266889">
    <property type="component" value="Unassembled WGS sequence"/>
</dbReference>
<dbReference type="PROSITE" id="PS00138">
    <property type="entry name" value="SUBTILASE_SER"/>
    <property type="match status" value="1"/>
</dbReference>
<evidence type="ECO:0000256" key="8">
    <source>
        <dbReference type="SAM" id="MobiDB-lite"/>
    </source>
</evidence>
<evidence type="ECO:0000256" key="2">
    <source>
        <dbReference type="ARBA" id="ARBA00022670"/>
    </source>
</evidence>
<dbReference type="InterPro" id="IPR036852">
    <property type="entry name" value="Peptidase_S8/S53_dom_sf"/>
</dbReference>
<dbReference type="PANTHER" id="PTHR43806:SF11">
    <property type="entry name" value="CEREVISIN-RELATED"/>
    <property type="match status" value="1"/>
</dbReference>
<dbReference type="PRINTS" id="PR00723">
    <property type="entry name" value="SUBTILISIN"/>
</dbReference>
<feature type="active site" description="Charge relay system" evidence="5 6">
    <location>
        <position position="469"/>
    </location>
</feature>
<evidence type="ECO:0000313" key="11">
    <source>
        <dbReference type="EMBL" id="RQX11878.1"/>
    </source>
</evidence>
<feature type="domain" description="Peptidase S8/S53" evidence="10">
    <location>
        <begin position="264"/>
        <end position="509"/>
    </location>
</feature>
<evidence type="ECO:0000256" key="6">
    <source>
        <dbReference type="PROSITE-ProRule" id="PRU01240"/>
    </source>
</evidence>
<gene>
    <name evidence="11" type="ORF">DLJ58_07200</name>
</gene>
<keyword evidence="9" id="KW-1133">Transmembrane helix</keyword>
<evidence type="ECO:0000259" key="10">
    <source>
        <dbReference type="Pfam" id="PF00082"/>
    </source>
</evidence>
<feature type="transmembrane region" description="Helical" evidence="9">
    <location>
        <begin position="54"/>
        <end position="71"/>
    </location>
</feature>
<feature type="active site" description="Charge relay system" evidence="5 6">
    <location>
        <position position="273"/>
    </location>
</feature>
<evidence type="ECO:0000256" key="7">
    <source>
        <dbReference type="RuleBase" id="RU003355"/>
    </source>
</evidence>
<dbReference type="Pfam" id="PF00082">
    <property type="entry name" value="Peptidase_S8"/>
    <property type="match status" value="1"/>
</dbReference>
<evidence type="ECO:0000256" key="1">
    <source>
        <dbReference type="ARBA" id="ARBA00011073"/>
    </source>
</evidence>
<feature type="compositionally biased region" description="Basic and acidic residues" evidence="8">
    <location>
        <begin position="21"/>
        <end position="48"/>
    </location>
</feature>
<dbReference type="Gene3D" id="3.40.50.200">
    <property type="entry name" value="Peptidase S8/S53 domain"/>
    <property type="match status" value="1"/>
</dbReference>
<dbReference type="AlphaFoldDB" id="A0A3N9XFZ0"/>
<dbReference type="PROSITE" id="PS00137">
    <property type="entry name" value="SUBTILASE_HIS"/>
    <property type="match status" value="1"/>
</dbReference>
<evidence type="ECO:0000256" key="4">
    <source>
        <dbReference type="ARBA" id="ARBA00022825"/>
    </source>
</evidence>
<reference evidence="11 12" key="1">
    <citation type="submission" date="2018-05" db="EMBL/GenBank/DDBJ databases">
        <title>Micromonospora from Atacama Desert.</title>
        <authorList>
            <person name="Carro L."/>
            <person name="Goodfellow M."/>
            <person name="Klenk H.-P."/>
        </authorList>
    </citation>
    <scope>NUCLEOTIDE SEQUENCE [LARGE SCALE GENOMIC DNA]</scope>
    <source>
        <strain evidence="11 12">LB32</strain>
    </source>
</reference>
<dbReference type="InterPro" id="IPR023827">
    <property type="entry name" value="Peptidase_S8_Asp-AS"/>
</dbReference>
<dbReference type="GO" id="GO:0006508">
    <property type="term" value="P:proteolysis"/>
    <property type="evidence" value="ECO:0007669"/>
    <property type="project" value="UniProtKB-KW"/>
</dbReference>
<proteinExistence type="inferred from homology"/>
<organism evidence="11 12">
    <name type="scientific">Micromonospora arida</name>
    <dbReference type="NCBI Taxonomy" id="2203715"/>
    <lineage>
        <taxon>Bacteria</taxon>
        <taxon>Bacillati</taxon>
        <taxon>Actinomycetota</taxon>
        <taxon>Actinomycetes</taxon>
        <taxon>Micromonosporales</taxon>
        <taxon>Micromonosporaceae</taxon>
        <taxon>Micromonospora</taxon>
    </lineage>
</organism>
<comment type="caution">
    <text evidence="11">The sequence shown here is derived from an EMBL/GenBank/DDBJ whole genome shotgun (WGS) entry which is preliminary data.</text>
</comment>
<dbReference type="InterPro" id="IPR000209">
    <property type="entry name" value="Peptidase_S8/S53_dom"/>
</dbReference>
<evidence type="ECO:0000256" key="9">
    <source>
        <dbReference type="SAM" id="Phobius"/>
    </source>
</evidence>
<feature type="region of interest" description="Disordered" evidence="8">
    <location>
        <begin position="1018"/>
        <end position="1042"/>
    </location>
</feature>
<feature type="region of interest" description="Disordered" evidence="8">
    <location>
        <begin position="1"/>
        <end position="49"/>
    </location>
</feature>
<dbReference type="InterPro" id="IPR015500">
    <property type="entry name" value="Peptidase_S8_subtilisin-rel"/>
</dbReference>
<keyword evidence="9" id="KW-0812">Transmembrane</keyword>
<sequence>MELARVDRSRRRGARLWSPSHRSDQPDDLVRRHRADPGDARGGEDDVRRRQRRALTAGVLATALVAAGLIAQPANAQEKPTATAPGTHGTFTLITGDRVSLDAAGRPQIQRGPGRAGMRFVSSREDGHQYVIPVDAMPLVRDGRLDRRLFDLSTLGEFGYDDRAAELPLLVAYPESMAARARTATTGGAGRVRADLPAAHALAVRTDRDDRVTLWTSLTRGTSSARTLTAGVTHIWLDGKRTVSLDRSVPQIGAPAAWQAGFDGTGVTVGVLDTGIDAGHPDFAGHLAEVRDFTGGNDPGDSVGHGTHVASTIVGSGAASGGRYRGVAPGAKLLVGKVCATTECQDSDIITGMQWLAPQTRVVNLSVGGDDAPGLDPLETAVQELSHRYGTLFVVAAGNEGKPKSVSSPASADDALAVAAVDADDQRAYFSSRGPRIGDNHIKPEISAPGVDIVAAAPGGDYATMSGTSMATPHVAGTAAILAGQHPDWTGPQLKAALMDSAKPTGEDTIYEQGAGRVDIARAVSQPVATDIAAIDFPVQRWPHADDSPITQVVGYRNTGTAPVTLTLAIAPAPAGMLTVSPTTLVVPAGGRAEATITVDTRVDAPDGVYQGALTATGAGDLRVRTPFVLNREIESYDVRLDHTGRDGKPATEYTTVAANLTTAEFSTLPATPGGGVLRLPKGRYALYSTIHEGAVSTLLAQPVLDVRGPVTEAVDARNAKPVALTVPQHDAAPISINVSANWDDGLRYPGVQLSGVSVTDVFFGRLGPAVAAPEFTATLGVGLARPGRDGTFRNSPYTYDLAYVGKGDMFTGLTRKLSSKNLATVKTTYRSQSTTATATRFHRASAPGGAGPIGSNTPVDLPFKGTEYYNTDGGIVWTSTFVEGDNLTTQDSTFRSGRTYTQTWNAAPFGPTVTQAPTLSPLGYAGRDGDTISIASVPLFGDATGRPASRDDQPVRFRLLRDGKEIGTSDSPWAEFAVPAGKATYRLEATATRGAPDTLSTSVSVAWTFTSAHTTSPERLPLTTARPTPVLDDTNTARTGRSMPIPVALDRQAGSKAAPNRTLAVSASFDDGRTWVALPVIRNVALISHPRRAGFVSLRLTATDTAGNTVTQTIQRAYRIA</sequence>
<keyword evidence="4 6" id="KW-0720">Serine protease</keyword>
<dbReference type="GO" id="GO:0004252">
    <property type="term" value="F:serine-type endopeptidase activity"/>
    <property type="evidence" value="ECO:0007669"/>
    <property type="project" value="UniProtKB-UniRule"/>
</dbReference>
<keyword evidence="12" id="KW-1185">Reference proteome</keyword>
<protein>
    <submittedName>
        <fullName evidence="11">Peptidase S8</fullName>
    </submittedName>
</protein>
<accession>A0A3N9XFZ0</accession>
<name>A0A3N9XFZ0_9ACTN</name>
<dbReference type="InterPro" id="IPR022398">
    <property type="entry name" value="Peptidase_S8_His-AS"/>
</dbReference>
<dbReference type="SUPFAM" id="SSF52743">
    <property type="entry name" value="Subtilisin-like"/>
    <property type="match status" value="1"/>
</dbReference>
<dbReference type="PROSITE" id="PS00136">
    <property type="entry name" value="SUBTILASE_ASP"/>
    <property type="match status" value="1"/>
</dbReference>
<keyword evidence="3 6" id="KW-0378">Hydrolase</keyword>
<dbReference type="PANTHER" id="PTHR43806">
    <property type="entry name" value="PEPTIDASE S8"/>
    <property type="match status" value="1"/>
</dbReference>
<keyword evidence="9" id="KW-0472">Membrane</keyword>
<dbReference type="PROSITE" id="PS51892">
    <property type="entry name" value="SUBTILASE"/>
    <property type="match status" value="1"/>
</dbReference>
<evidence type="ECO:0000313" key="12">
    <source>
        <dbReference type="Proteomes" id="UP000266889"/>
    </source>
</evidence>
<evidence type="ECO:0000256" key="5">
    <source>
        <dbReference type="PIRSR" id="PIRSR615500-1"/>
    </source>
</evidence>
<comment type="similarity">
    <text evidence="1 6 7">Belongs to the peptidase S8 family.</text>
</comment>
<keyword evidence="2 6" id="KW-0645">Protease</keyword>
<dbReference type="InterPro" id="IPR023828">
    <property type="entry name" value="Peptidase_S8_Ser-AS"/>
</dbReference>
<dbReference type="EMBL" id="QGSY01000129">
    <property type="protein sequence ID" value="RQX11878.1"/>
    <property type="molecule type" value="Genomic_DNA"/>
</dbReference>
<evidence type="ECO:0000256" key="3">
    <source>
        <dbReference type="ARBA" id="ARBA00022801"/>
    </source>
</evidence>
<feature type="region of interest" description="Disordered" evidence="8">
    <location>
        <begin position="835"/>
        <end position="858"/>
    </location>
</feature>